<proteinExistence type="predicted"/>
<evidence type="ECO:0000313" key="2">
    <source>
        <dbReference type="EMBL" id="GIY04673.1"/>
    </source>
</evidence>
<keyword evidence="3" id="KW-1185">Reference proteome</keyword>
<accession>A0AAV4Q400</accession>
<dbReference type="Proteomes" id="UP001054945">
    <property type="component" value="Unassembled WGS sequence"/>
</dbReference>
<sequence length="91" mass="10568">MALIENPRARKSETRDKCKRHFRRQTKSNARHLPVGRAIKRTEFDKEEKEEKKIIIKGRKGCFDAEEWCWHVCGCKGAEEAPPPTPHCPIA</sequence>
<dbReference type="EMBL" id="BPLR01005740">
    <property type="protein sequence ID" value="GIY04673.1"/>
    <property type="molecule type" value="Genomic_DNA"/>
</dbReference>
<organism evidence="2 3">
    <name type="scientific">Caerostris extrusa</name>
    <name type="common">Bark spider</name>
    <name type="synonym">Caerostris bankana</name>
    <dbReference type="NCBI Taxonomy" id="172846"/>
    <lineage>
        <taxon>Eukaryota</taxon>
        <taxon>Metazoa</taxon>
        <taxon>Ecdysozoa</taxon>
        <taxon>Arthropoda</taxon>
        <taxon>Chelicerata</taxon>
        <taxon>Arachnida</taxon>
        <taxon>Araneae</taxon>
        <taxon>Araneomorphae</taxon>
        <taxon>Entelegynae</taxon>
        <taxon>Araneoidea</taxon>
        <taxon>Araneidae</taxon>
        <taxon>Caerostris</taxon>
    </lineage>
</organism>
<feature type="compositionally biased region" description="Basic residues" evidence="1">
    <location>
        <begin position="17"/>
        <end position="30"/>
    </location>
</feature>
<dbReference type="AlphaFoldDB" id="A0AAV4Q400"/>
<name>A0AAV4Q400_CAEEX</name>
<protein>
    <submittedName>
        <fullName evidence="2">Uncharacterized protein</fullName>
    </submittedName>
</protein>
<comment type="caution">
    <text evidence="2">The sequence shown here is derived from an EMBL/GenBank/DDBJ whole genome shotgun (WGS) entry which is preliminary data.</text>
</comment>
<feature type="compositionally biased region" description="Basic and acidic residues" evidence="1">
    <location>
        <begin position="7"/>
        <end position="16"/>
    </location>
</feature>
<gene>
    <name evidence="2" type="ORF">CEXT_368851</name>
</gene>
<evidence type="ECO:0000256" key="1">
    <source>
        <dbReference type="SAM" id="MobiDB-lite"/>
    </source>
</evidence>
<reference evidence="2 3" key="1">
    <citation type="submission" date="2021-06" db="EMBL/GenBank/DDBJ databases">
        <title>Caerostris extrusa draft genome.</title>
        <authorList>
            <person name="Kono N."/>
            <person name="Arakawa K."/>
        </authorList>
    </citation>
    <scope>NUCLEOTIDE SEQUENCE [LARGE SCALE GENOMIC DNA]</scope>
</reference>
<evidence type="ECO:0000313" key="3">
    <source>
        <dbReference type="Proteomes" id="UP001054945"/>
    </source>
</evidence>
<feature type="region of interest" description="Disordered" evidence="1">
    <location>
        <begin position="1"/>
        <end position="37"/>
    </location>
</feature>